<reference evidence="2 3" key="1">
    <citation type="submission" date="2021-02" db="EMBL/GenBank/DDBJ databases">
        <title>Genome assembly of Pseudopithomyces chartarum.</title>
        <authorList>
            <person name="Jauregui R."/>
            <person name="Singh J."/>
            <person name="Voisey C."/>
        </authorList>
    </citation>
    <scope>NUCLEOTIDE SEQUENCE [LARGE SCALE GENOMIC DNA]</scope>
    <source>
        <strain evidence="2 3">AGR01</strain>
    </source>
</reference>
<keyword evidence="3" id="KW-1185">Reference proteome</keyword>
<dbReference type="AlphaFoldDB" id="A0AAN6M9T2"/>
<comment type="caution">
    <text evidence="2">The sequence shown here is derived from an EMBL/GenBank/DDBJ whole genome shotgun (WGS) entry which is preliminary data.</text>
</comment>
<organism evidence="2 3">
    <name type="scientific">Pseudopithomyces chartarum</name>
    <dbReference type="NCBI Taxonomy" id="1892770"/>
    <lineage>
        <taxon>Eukaryota</taxon>
        <taxon>Fungi</taxon>
        <taxon>Dikarya</taxon>
        <taxon>Ascomycota</taxon>
        <taxon>Pezizomycotina</taxon>
        <taxon>Dothideomycetes</taxon>
        <taxon>Pleosporomycetidae</taxon>
        <taxon>Pleosporales</taxon>
        <taxon>Massarineae</taxon>
        <taxon>Didymosphaeriaceae</taxon>
        <taxon>Pseudopithomyces</taxon>
    </lineage>
</organism>
<feature type="region of interest" description="Disordered" evidence="1">
    <location>
        <begin position="527"/>
        <end position="547"/>
    </location>
</feature>
<feature type="compositionally biased region" description="Acidic residues" evidence="1">
    <location>
        <begin position="587"/>
        <end position="596"/>
    </location>
</feature>
<evidence type="ECO:0000313" key="3">
    <source>
        <dbReference type="Proteomes" id="UP001280581"/>
    </source>
</evidence>
<feature type="compositionally biased region" description="Low complexity" evidence="1">
    <location>
        <begin position="529"/>
        <end position="541"/>
    </location>
</feature>
<feature type="region of interest" description="Disordered" evidence="1">
    <location>
        <begin position="575"/>
        <end position="596"/>
    </location>
</feature>
<evidence type="ECO:0008006" key="4">
    <source>
        <dbReference type="Google" id="ProtNLM"/>
    </source>
</evidence>
<dbReference type="EMBL" id="WVTA01000001">
    <property type="protein sequence ID" value="KAK3217439.1"/>
    <property type="molecule type" value="Genomic_DNA"/>
</dbReference>
<feature type="region of interest" description="Disordered" evidence="1">
    <location>
        <begin position="395"/>
        <end position="455"/>
    </location>
</feature>
<evidence type="ECO:0000256" key="1">
    <source>
        <dbReference type="SAM" id="MobiDB-lite"/>
    </source>
</evidence>
<feature type="compositionally biased region" description="Low complexity" evidence="1">
    <location>
        <begin position="436"/>
        <end position="451"/>
    </location>
</feature>
<accession>A0AAN6M9T2</accession>
<proteinExistence type="predicted"/>
<feature type="compositionally biased region" description="Basic and acidic residues" evidence="1">
    <location>
        <begin position="1"/>
        <end position="14"/>
    </location>
</feature>
<protein>
    <recommendedName>
        <fullName evidence="4">RING-type domain-containing protein</fullName>
    </recommendedName>
</protein>
<feature type="region of interest" description="Disordered" evidence="1">
    <location>
        <begin position="1"/>
        <end position="25"/>
    </location>
</feature>
<evidence type="ECO:0000313" key="2">
    <source>
        <dbReference type="EMBL" id="KAK3217439.1"/>
    </source>
</evidence>
<gene>
    <name evidence="2" type="ORF">GRF29_1g3092193</name>
</gene>
<sequence length="657" mass="72846">MSSSSDKKMRREASPDEGTFTSQQEFLDSLAPVPLETIEANNRKCGYCWRNYGEANPDQDDAEAPVQFKKCNHVFGEQCMRMLFAIRDPVRVELKPLSFALGSKGADLGSRLHSYVESRGVKKSALLTGGSREKDFVQMLRELRPAASVPDHVHKNGIKLLGSVWYGLYYEMYVQADAQPGKIHLLENAIVLDREITAAEKSPTASYWNPSLPSAPTSSLLAAHLGLSNDKPVCFGNSYSEPYYNSPPGHLSPFSFSPYAAEKSGIDELEAIEKNLIQYQQKLEGQGFDELLNKHAEEVLKQMNAKKLVDKHMQQKNLSKGSEEDLKLLLKHKQKLAEEKLQKEVQTIMPKKPSEDDLYKNVEQLVQEQMKQINAWQNDAQSKIDSLVASSDKLKASTGEAHGKQKNLIPPTIGPSQGYSPALSMSPAAPPPPVPSKSSLPPIKLPGLSSLNEPTPHEILKSSQAFKKKQAKQQAESQEKRYNLFTTQLASAFATVYAAYERYLIEDALATGRSPPVKKLRLADSKHLPTTSESPAESAAPDSPPGTKYILVRPRVVNLIGKVHDGTKNDKGLLVNQPFPLGATAPDDSDDDDPMDEDKVEAFFAGKVIFVKRVMCEGCFKPGPYVCAPQAPEHVFWEDKKSVPNDCPRCRRILFKK</sequence>
<dbReference type="Proteomes" id="UP001280581">
    <property type="component" value="Unassembled WGS sequence"/>
</dbReference>
<name>A0AAN6M9T2_9PLEO</name>